<dbReference type="SUPFAM" id="SSF51905">
    <property type="entry name" value="FAD/NAD(P)-binding domain"/>
    <property type="match status" value="1"/>
</dbReference>
<dbReference type="Pfam" id="PF01494">
    <property type="entry name" value="FAD_binding_3"/>
    <property type="match status" value="1"/>
</dbReference>
<evidence type="ECO:0000313" key="6">
    <source>
        <dbReference type="Proteomes" id="UP000245998"/>
    </source>
</evidence>
<dbReference type="Proteomes" id="UP000245998">
    <property type="component" value="Unassembled WGS sequence"/>
</dbReference>
<dbReference type="Pfam" id="PF21274">
    <property type="entry name" value="Rng_hyd_C"/>
    <property type="match status" value="1"/>
</dbReference>
<dbReference type="InterPro" id="IPR002938">
    <property type="entry name" value="FAD-bd"/>
</dbReference>
<dbReference type="PANTHER" id="PTHR43004">
    <property type="entry name" value="TRK SYSTEM POTASSIUM UPTAKE PROTEIN"/>
    <property type="match status" value="1"/>
</dbReference>
<dbReference type="GO" id="GO:0016709">
    <property type="term" value="F:oxidoreductase activity, acting on paired donors, with incorporation or reduction of molecular oxygen, NAD(P)H as one donor, and incorporation of one atom of oxygen"/>
    <property type="evidence" value="ECO:0007669"/>
    <property type="project" value="UniProtKB-ARBA"/>
</dbReference>
<organism evidence="5 6">
    <name type="scientific">Pueribacillus theae</name>
    <dbReference type="NCBI Taxonomy" id="2171751"/>
    <lineage>
        <taxon>Bacteria</taxon>
        <taxon>Bacillati</taxon>
        <taxon>Bacillota</taxon>
        <taxon>Bacilli</taxon>
        <taxon>Bacillales</taxon>
        <taxon>Bacillaceae</taxon>
        <taxon>Pueribacillus</taxon>
    </lineage>
</organism>
<protein>
    <recommendedName>
        <fullName evidence="4">FAD-binding domain-containing protein</fullName>
    </recommendedName>
</protein>
<feature type="domain" description="FAD-binding" evidence="4">
    <location>
        <begin position="36"/>
        <end position="390"/>
    </location>
</feature>
<comment type="caution">
    <text evidence="5">The sequence shown here is derived from an EMBL/GenBank/DDBJ whole genome shotgun (WGS) entry which is preliminary data.</text>
</comment>
<dbReference type="InterPro" id="IPR050641">
    <property type="entry name" value="RIFMO-like"/>
</dbReference>
<dbReference type="GO" id="GO:0071949">
    <property type="term" value="F:FAD binding"/>
    <property type="evidence" value="ECO:0007669"/>
    <property type="project" value="InterPro"/>
</dbReference>
<proteinExistence type="predicted"/>
<gene>
    <name evidence="5" type="ORF">DCC39_18355</name>
</gene>
<keyword evidence="3" id="KW-0274">FAD</keyword>
<name>A0A2U1JJ13_9BACI</name>
<evidence type="ECO:0000259" key="4">
    <source>
        <dbReference type="Pfam" id="PF01494"/>
    </source>
</evidence>
<keyword evidence="6" id="KW-1185">Reference proteome</keyword>
<dbReference type="OrthoDB" id="9766816at2"/>
<dbReference type="Gene3D" id="3.30.9.10">
    <property type="entry name" value="D-Amino Acid Oxidase, subunit A, domain 2"/>
    <property type="match status" value="1"/>
</dbReference>
<evidence type="ECO:0000256" key="1">
    <source>
        <dbReference type="ARBA" id="ARBA00001974"/>
    </source>
</evidence>
<evidence type="ECO:0000256" key="2">
    <source>
        <dbReference type="ARBA" id="ARBA00022630"/>
    </source>
</evidence>
<evidence type="ECO:0000313" key="5">
    <source>
        <dbReference type="EMBL" id="PWA05127.1"/>
    </source>
</evidence>
<dbReference type="PRINTS" id="PR00420">
    <property type="entry name" value="RNGMNOXGNASE"/>
</dbReference>
<accession>A0A2U1JJ13</accession>
<sequence>MEHGRASRKRKLTYIRKVVFLMNKRLNQSSSFDETVPVLVVGGSLIGLSFSLFLARQGIKPLVVERHPGTSIHPRVSSLTARTMEIFRSAGIEEEIRHEEPPFPREFGIMFVESLAGQMFDNLMEDMSAYFTDASPVEGNGIAQDLLEPVLRAQAEQAGADLRYNTELIEFETDEDGISAMICDRISGETRRVRTKYMVGADGNKSGIRTQLGIDQHGEGTLFHLISVVFDADIHELFRRQNAHMCFFANDTVSGSLVLYPGTYRRPHIYRLDVIYDPEEETIDDYPEERCVALVREAIGIPDIPVAIKKVLTWEMAGRVADRFQEGRIFLVGDSARVQPPSGGLGGNTGIAEAQNLAWKLAAVLRGEAGSDLLATYDVERRPVADYTVEQVVMLSQQREHEGSDGITVSTLHVNMGYHYQDGAIVPETDGQNLPIVQSPELWKGQPGTRAAHIVLERGGHTISSLDLFGSRFVLLVGPDGQNGLEAAQHVKDALRLPMDIYQIGGRKGDFSNPGNDFLDAYGITSTGAVIVRPDGYIGWRKPGTGENKEEMEKVLTNALSTILFR</sequence>
<dbReference type="EMBL" id="QCZG01000077">
    <property type="protein sequence ID" value="PWA05127.1"/>
    <property type="molecule type" value="Genomic_DNA"/>
</dbReference>
<keyword evidence="2" id="KW-0285">Flavoprotein</keyword>
<dbReference type="AlphaFoldDB" id="A0A2U1JJ13"/>
<reference evidence="5 6" key="1">
    <citation type="submission" date="2018-04" db="EMBL/GenBank/DDBJ databases">
        <title>Camelliibacillus theae gen. nov., sp. nov., isolated from Pu'er tea.</title>
        <authorList>
            <person name="Niu L."/>
        </authorList>
    </citation>
    <scope>NUCLEOTIDE SEQUENCE [LARGE SCALE GENOMIC DNA]</scope>
    <source>
        <strain evidence="5 6">T8</strain>
    </source>
</reference>
<comment type="cofactor">
    <cofactor evidence="1">
        <name>FAD</name>
        <dbReference type="ChEBI" id="CHEBI:57692"/>
    </cofactor>
</comment>
<evidence type="ECO:0000256" key="3">
    <source>
        <dbReference type="ARBA" id="ARBA00022827"/>
    </source>
</evidence>
<dbReference type="InterPro" id="IPR036188">
    <property type="entry name" value="FAD/NAD-bd_sf"/>
</dbReference>
<dbReference type="Gene3D" id="3.50.50.60">
    <property type="entry name" value="FAD/NAD(P)-binding domain"/>
    <property type="match status" value="1"/>
</dbReference>
<dbReference type="PANTHER" id="PTHR43004:SF19">
    <property type="entry name" value="BINDING MONOOXYGENASE, PUTATIVE (JCVI)-RELATED"/>
    <property type="match status" value="1"/>
</dbReference>
<dbReference type="Gene3D" id="3.40.30.120">
    <property type="match status" value="1"/>
</dbReference>